<dbReference type="AlphaFoldDB" id="A0AAU2K124"/>
<proteinExistence type="predicted"/>
<gene>
    <name evidence="2" type="ORF">OG327_33995</name>
</gene>
<dbReference type="EMBL" id="CP108264">
    <property type="protein sequence ID" value="WTU77916.1"/>
    <property type="molecule type" value="Genomic_DNA"/>
</dbReference>
<name>A0AAU2K124_9ACTN</name>
<accession>A0AAU2K124</accession>
<evidence type="ECO:0000256" key="1">
    <source>
        <dbReference type="SAM" id="MobiDB-lite"/>
    </source>
</evidence>
<organism evidence="2">
    <name type="scientific">Streptomyces sp. NBC_00049</name>
    <dbReference type="NCBI Taxonomy" id="2903617"/>
    <lineage>
        <taxon>Bacteria</taxon>
        <taxon>Bacillati</taxon>
        <taxon>Actinomycetota</taxon>
        <taxon>Actinomycetes</taxon>
        <taxon>Kitasatosporales</taxon>
        <taxon>Streptomycetaceae</taxon>
        <taxon>Streptomyces</taxon>
    </lineage>
</organism>
<feature type="region of interest" description="Disordered" evidence="1">
    <location>
        <begin position="41"/>
        <end position="62"/>
    </location>
</feature>
<sequence>MSFEFPPRLRALQAQLHRVRAEHAALCATLPWSTEPLPGWTTPEGRYSHRGDVPPSPGYTEEQQVLRARLERRMRRLTGVVMTDAFWQSVEREKVVAARMALKRAHEPAAGSSCGRA</sequence>
<protein>
    <submittedName>
        <fullName evidence="2">Uncharacterized protein</fullName>
    </submittedName>
</protein>
<evidence type="ECO:0000313" key="2">
    <source>
        <dbReference type="EMBL" id="WTU77916.1"/>
    </source>
</evidence>
<reference evidence="2" key="1">
    <citation type="submission" date="2022-10" db="EMBL/GenBank/DDBJ databases">
        <title>The complete genomes of actinobacterial strains from the NBC collection.</title>
        <authorList>
            <person name="Joergensen T.S."/>
            <person name="Alvarez Arevalo M."/>
            <person name="Sterndorff E.B."/>
            <person name="Faurdal D."/>
            <person name="Vuksanovic O."/>
            <person name="Mourched A.-S."/>
            <person name="Charusanti P."/>
            <person name="Shaw S."/>
            <person name="Blin K."/>
            <person name="Weber T."/>
        </authorList>
    </citation>
    <scope>NUCLEOTIDE SEQUENCE</scope>
    <source>
        <strain evidence="2">NBC_00049</strain>
    </source>
</reference>